<dbReference type="GO" id="GO:0003700">
    <property type="term" value="F:DNA-binding transcription factor activity"/>
    <property type="evidence" value="ECO:0007669"/>
    <property type="project" value="InterPro"/>
</dbReference>
<dbReference type="GO" id="GO:0043565">
    <property type="term" value="F:sequence-specific DNA binding"/>
    <property type="evidence" value="ECO:0007669"/>
    <property type="project" value="InterPro"/>
</dbReference>
<evidence type="ECO:0000256" key="1">
    <source>
        <dbReference type="ARBA" id="ARBA00023015"/>
    </source>
</evidence>
<dbReference type="InterPro" id="IPR018062">
    <property type="entry name" value="HTH_AraC-typ_CS"/>
</dbReference>
<name>A0A5Q2TMQ8_9BACI</name>
<dbReference type="InterPro" id="IPR018060">
    <property type="entry name" value="HTH_AraC"/>
</dbReference>
<keyword evidence="1" id="KW-0805">Transcription regulation</keyword>
<dbReference type="PANTHER" id="PTHR43280">
    <property type="entry name" value="ARAC-FAMILY TRANSCRIPTIONAL REGULATOR"/>
    <property type="match status" value="1"/>
</dbReference>
<keyword evidence="6" id="KW-1185">Reference proteome</keyword>
<dbReference type="KEGG" id="grc:GI584_20305"/>
<dbReference type="Gene3D" id="1.10.10.60">
    <property type="entry name" value="Homeodomain-like"/>
    <property type="match status" value="2"/>
</dbReference>
<dbReference type="InterPro" id="IPR020449">
    <property type="entry name" value="Tscrpt_reg_AraC-type_HTH"/>
</dbReference>
<dbReference type="Proteomes" id="UP000339690">
    <property type="component" value="Chromosome"/>
</dbReference>
<gene>
    <name evidence="5" type="ORF">GI584_20305</name>
</gene>
<dbReference type="PROSITE" id="PS01124">
    <property type="entry name" value="HTH_ARAC_FAMILY_2"/>
    <property type="match status" value="1"/>
</dbReference>
<dbReference type="Pfam" id="PF12833">
    <property type="entry name" value="HTH_18"/>
    <property type="match status" value="1"/>
</dbReference>
<evidence type="ECO:0000256" key="3">
    <source>
        <dbReference type="ARBA" id="ARBA00023163"/>
    </source>
</evidence>
<dbReference type="PRINTS" id="PR00032">
    <property type="entry name" value="HTHARAC"/>
</dbReference>
<dbReference type="InterPro" id="IPR009057">
    <property type="entry name" value="Homeodomain-like_sf"/>
</dbReference>
<sequence>MNEEDIRRILAEFSNEFSNSLVTTQLTWNFPLVQAESNLINEIELGGKHNIPSLVDHYLETVNSCSEGDHLKIRGYMREFIISIKKRLTSQDNLNEKWSEYSEGLIDELLTTRIPDLSNFLLEFCMTTVDHVLEGSSCACYDIINKCKDMMEQKYSTSISLKELAQLNGVSPAYLSKIFKQETGMNYKDYLQQIRIKNAKLLLKQSNLTIDQVAMKIGFQQPNYFINLFKKQEKITPKQYQMKRRENLKR</sequence>
<evidence type="ECO:0000259" key="4">
    <source>
        <dbReference type="PROSITE" id="PS01124"/>
    </source>
</evidence>
<reference evidence="5 6" key="1">
    <citation type="submission" date="2019-11" db="EMBL/GenBank/DDBJ databases">
        <title>Gracilibacillus salitolerans sp. nov., a moderate halophile isolated from a saline soil in northwest China.</title>
        <authorList>
            <person name="Gan L."/>
        </authorList>
    </citation>
    <scope>NUCLEOTIDE SEQUENCE [LARGE SCALE GENOMIC DNA]</scope>
    <source>
        <strain evidence="5 6">SCU50</strain>
    </source>
</reference>
<dbReference type="SMART" id="SM00342">
    <property type="entry name" value="HTH_ARAC"/>
    <property type="match status" value="1"/>
</dbReference>
<protein>
    <submittedName>
        <fullName evidence="5">Helix-turn-helix domain-containing protein</fullName>
    </submittedName>
</protein>
<dbReference type="RefSeq" id="WP_153792413.1">
    <property type="nucleotide sequence ID" value="NZ_CP045915.1"/>
</dbReference>
<dbReference type="SUPFAM" id="SSF46689">
    <property type="entry name" value="Homeodomain-like"/>
    <property type="match status" value="2"/>
</dbReference>
<dbReference type="PROSITE" id="PS00041">
    <property type="entry name" value="HTH_ARAC_FAMILY_1"/>
    <property type="match status" value="1"/>
</dbReference>
<evidence type="ECO:0000313" key="6">
    <source>
        <dbReference type="Proteomes" id="UP000339690"/>
    </source>
</evidence>
<keyword evidence="2" id="KW-0238">DNA-binding</keyword>
<dbReference type="AlphaFoldDB" id="A0A5Q2TMQ8"/>
<organism evidence="5 6">
    <name type="scientific">Gracilibacillus salitolerans</name>
    <dbReference type="NCBI Taxonomy" id="2663022"/>
    <lineage>
        <taxon>Bacteria</taxon>
        <taxon>Bacillati</taxon>
        <taxon>Bacillota</taxon>
        <taxon>Bacilli</taxon>
        <taxon>Bacillales</taxon>
        <taxon>Bacillaceae</taxon>
        <taxon>Gracilibacillus</taxon>
    </lineage>
</organism>
<accession>A0A5Q2TMQ8</accession>
<dbReference type="EMBL" id="CP045915">
    <property type="protein sequence ID" value="QGH36239.1"/>
    <property type="molecule type" value="Genomic_DNA"/>
</dbReference>
<feature type="domain" description="HTH araC/xylS-type" evidence="4">
    <location>
        <begin position="145"/>
        <end position="243"/>
    </location>
</feature>
<evidence type="ECO:0000256" key="2">
    <source>
        <dbReference type="ARBA" id="ARBA00023125"/>
    </source>
</evidence>
<evidence type="ECO:0000313" key="5">
    <source>
        <dbReference type="EMBL" id="QGH36239.1"/>
    </source>
</evidence>
<keyword evidence="3" id="KW-0804">Transcription</keyword>
<dbReference type="PANTHER" id="PTHR43280:SF2">
    <property type="entry name" value="HTH-TYPE TRANSCRIPTIONAL REGULATOR EXSA"/>
    <property type="match status" value="1"/>
</dbReference>
<proteinExistence type="predicted"/>